<name>A0A7C4ASM6_9BACT</name>
<dbReference type="EMBL" id="DTGT01000295">
    <property type="protein sequence ID" value="HGH61483.1"/>
    <property type="molecule type" value="Genomic_DNA"/>
</dbReference>
<reference evidence="1" key="1">
    <citation type="journal article" date="2020" name="mSystems">
        <title>Genome- and Community-Level Interaction Insights into Carbon Utilization and Element Cycling Functions of Hydrothermarchaeota in Hydrothermal Sediment.</title>
        <authorList>
            <person name="Zhou Z."/>
            <person name="Liu Y."/>
            <person name="Xu W."/>
            <person name="Pan J."/>
            <person name="Luo Z.H."/>
            <person name="Li M."/>
        </authorList>
    </citation>
    <scope>NUCLEOTIDE SEQUENCE [LARGE SCALE GENOMIC DNA]</scope>
    <source>
        <strain evidence="1">SpSt-769</strain>
    </source>
</reference>
<protein>
    <submittedName>
        <fullName evidence="1">Uncharacterized protein</fullName>
    </submittedName>
</protein>
<accession>A0A7C4ASM6</accession>
<proteinExistence type="predicted"/>
<organism evidence="1">
    <name type="scientific">Desulfomonile tiedjei</name>
    <dbReference type="NCBI Taxonomy" id="2358"/>
    <lineage>
        <taxon>Bacteria</taxon>
        <taxon>Pseudomonadati</taxon>
        <taxon>Thermodesulfobacteriota</taxon>
        <taxon>Desulfomonilia</taxon>
        <taxon>Desulfomonilales</taxon>
        <taxon>Desulfomonilaceae</taxon>
        <taxon>Desulfomonile</taxon>
    </lineage>
</organism>
<dbReference type="AlphaFoldDB" id="A0A7C4ASM6"/>
<gene>
    <name evidence="1" type="ORF">ENV54_09320</name>
</gene>
<comment type="caution">
    <text evidence="1">The sequence shown here is derived from an EMBL/GenBank/DDBJ whole genome shotgun (WGS) entry which is preliminary data.</text>
</comment>
<sequence>MSVVSLGPGDDVDAWCTRCRMNLNHRVIAMVGNTIQTVLCLTCQSTHRYHPPRKGKPGADADEYDDVTIRASSRAKTMDRIAVKRADEWATFMKAMPEGAQFKQYNPSGNFTIDDYVEHPAFGRGKVIEIVGQGKILVIFEAGRKILVCNRPVAASSS</sequence>
<evidence type="ECO:0000313" key="1">
    <source>
        <dbReference type="EMBL" id="HGH61483.1"/>
    </source>
</evidence>